<feature type="region of interest" description="Disordered" evidence="1">
    <location>
        <begin position="1843"/>
        <end position="1882"/>
    </location>
</feature>
<feature type="compositionally biased region" description="Low complexity" evidence="1">
    <location>
        <begin position="1757"/>
        <end position="1775"/>
    </location>
</feature>
<evidence type="ECO:0000313" key="3">
    <source>
        <dbReference type="EMBL" id="THD22964.1"/>
    </source>
</evidence>
<feature type="compositionally biased region" description="Polar residues" evidence="1">
    <location>
        <begin position="1149"/>
        <end position="1164"/>
    </location>
</feature>
<evidence type="ECO:0000256" key="1">
    <source>
        <dbReference type="SAM" id="MobiDB-lite"/>
    </source>
</evidence>
<dbReference type="Proteomes" id="UP000230066">
    <property type="component" value="Unassembled WGS sequence"/>
</dbReference>
<feature type="compositionally biased region" description="Acidic residues" evidence="1">
    <location>
        <begin position="950"/>
        <end position="986"/>
    </location>
</feature>
<feature type="compositionally biased region" description="Polar residues" evidence="1">
    <location>
        <begin position="1436"/>
        <end position="1455"/>
    </location>
</feature>
<feature type="compositionally biased region" description="Low complexity" evidence="1">
    <location>
        <begin position="855"/>
        <end position="868"/>
    </location>
</feature>
<sequence length="1882" mass="202507">MTSVECHSTENSSGDNHSNSGRAKEFLCEENTCAFSYFTDVCSVDSEIKLLSANRLETALSNIWNRNPSSTILCGCVKERFGEIVRGLIDILSAEDITLRRVASQCLKLLALIVSSKIIGDLCLKDLVSLVMCYGLTAASFGVQSAVCTALPHIFSKSLLDSCGFVNGALDLEPLLYCLLDLFIKTNGSKSSFKYAFVSIAKALGKEAYEIVDEIWLDSYNCGKLPSANLQLARRLTSGLFLISNDERFSERNASVSLCPKIQDSQSVSSDRMVDRKTYVSTLRYEDISSFLCRASFELVMIAVHSNVSKNETHTPSNLLFVAEELRDSATTHLSNVSGWKKIFGFPLSSDRVPSNLEVKRLMQNRRFLGLVEIITALSNNPNFNVILCSLDVAAVLLHPFVKLLGQDNSFGRRPMDDSVFKWLVMKFLSMLHNGFRDGKLVVRVASTKLALLLARLPGAPMFLIRQFADFLIPSSNSHSDHSECPGPLRPSNVSQCNRLVQESIDLTTTLLLTLPSADFNIPEVCQLVIKPGLLDEDPLVRVATLDCIAVVAHLLGPGNLGPLLEAIPRTDSGLNNSIYSGSNTAVNNSLLEAVQRRLARRQLPHLDSQCRVVRGFSTGSSAPASGSHRNGHVLRSSVLPEKQNETVTLIGLDDSTGGVFRRREHLMNDSAFYPGSASKGLRRRPSAGSVKRLPWDPQTGSAGSIASSSGVSSAASPRCLDGTQPNGISQERTLTSATPTDSHLGNFTGSQNDRETSLKPRLAKPQPNGKSETHSLPSTGRMSPAPLKATPQPFPLSMDRPLRASRGIPASVPLSNPSSGVNTPRRKPVLAPLRRSYNNKTEDQNIPWINSKTPLRSSSSLRGMSPSLLPTRATMVRQSGRSWCTLSSSPVRDQSVGRNRFGYPGSTPPSSVPQRLGLGVHDQGDSSISPHYSSRRRRKTVGLVGAATGDDDDNGASDEIYDDDYENDDDVDGNDDDDDDDDVDGDEALIYEDLSSDSGGRKHSTSLTRNRLALRYPKHATADARLDNPRVLCRSIDSELSDVTGIRSAASHRRAMRLFEDAERKRLQVDHFQSDDSDQTRRSFQEPLRVSVTEANCAVPVLDPVVVPTLPVQRSTLNKATGQRRITSGTAANGANLSGPATIVDAKTTASPRGQGHSPSVTTPGAKYNPYTGASFRENPDYSDLVIGRATGYSSSTSHVPGALLEANRTGSYQMHGLHERRPLRGQHNIQNLPISGPHSTPVTESSLLPNNIPCSPSINVVGKGLFDSTPAPSQLSPLQSSSTAVRHISPDGGLKTSRVSTSGTESVVPTQSEPGEEHQMLGASVVGVGLVEPANSAPPTEKANISTIGPEAQVSTVFRQRILQKKNKELQKLRKGATNPEPSGANTNEPVQAKSVVVKSDVSHRNFPSSSSLHELEDQTPPMYTWPPTGRSGGASSNQSNLTKSTQDNTAVTRDSPAGSKPRQPTVERPIPKTKFALEDEDETINESPSSSSETANPPSVPNKTRIASTPASRTTSLIPDSTSSSGRPIGDRPLVKGQSALNLNLTTPPLPIVLQQINSEDWEAKVSGLEALSQIALEKPNTFLGVLGQSGSASAGVTRQTSTQLLSHADTLSQAVQAIIAECRNLRSQVSRQAVQTLTSLFQGLGRAMDPHVEVCVRVLLGKTGEAAAAFLRDEVSVAMAALAQTANPSRAIGALLQHGLGHKNPAVRLQTALQIAQIVESLNTRALQSHRSSSKDARRPVGNKLNSTPAGRLSSWSSATNLQSSSSANSNASASLGALTDRLVIATSQFLTDGNQETRYHGRRLLSFLLAQPDFEKSVIKQLTGQSLRAMRDAIDQVQTRGVGELPTTSASSRRRGLSPAPSASQSRSSSANVNQKL</sequence>
<dbReference type="GO" id="GO:0005881">
    <property type="term" value="C:cytoplasmic microtubule"/>
    <property type="evidence" value="ECO:0007669"/>
    <property type="project" value="TreeGrafter"/>
</dbReference>
<organism evidence="3 4">
    <name type="scientific">Fasciola hepatica</name>
    <name type="common">Liver fluke</name>
    <dbReference type="NCBI Taxonomy" id="6192"/>
    <lineage>
        <taxon>Eukaryota</taxon>
        <taxon>Metazoa</taxon>
        <taxon>Spiralia</taxon>
        <taxon>Lophotrochozoa</taxon>
        <taxon>Platyhelminthes</taxon>
        <taxon>Trematoda</taxon>
        <taxon>Digenea</taxon>
        <taxon>Plagiorchiida</taxon>
        <taxon>Echinostomata</taxon>
        <taxon>Echinostomatoidea</taxon>
        <taxon>Fasciolidae</taxon>
        <taxon>Fasciola</taxon>
    </lineage>
</organism>
<feature type="region of interest" description="Disordered" evidence="1">
    <location>
        <begin position="1374"/>
        <end position="1537"/>
    </location>
</feature>
<dbReference type="InterPro" id="IPR016024">
    <property type="entry name" value="ARM-type_fold"/>
</dbReference>
<feature type="compositionally biased region" description="Low complexity" evidence="1">
    <location>
        <begin position="701"/>
        <end position="717"/>
    </location>
</feature>
<feature type="compositionally biased region" description="Polar residues" evidence="1">
    <location>
        <begin position="814"/>
        <end position="823"/>
    </location>
</feature>
<feature type="compositionally biased region" description="Polar residues" evidence="1">
    <location>
        <begin position="769"/>
        <end position="782"/>
    </location>
</feature>
<dbReference type="SUPFAM" id="SSF48371">
    <property type="entry name" value="ARM repeat"/>
    <property type="match status" value="1"/>
</dbReference>
<evidence type="ECO:0000313" key="4">
    <source>
        <dbReference type="Proteomes" id="UP000230066"/>
    </source>
</evidence>
<dbReference type="InterPro" id="IPR034085">
    <property type="entry name" value="TOG"/>
</dbReference>
<feature type="compositionally biased region" description="Low complexity" evidence="1">
    <location>
        <begin position="1273"/>
        <end position="1286"/>
    </location>
</feature>
<reference evidence="3" key="1">
    <citation type="submission" date="2019-03" db="EMBL/GenBank/DDBJ databases">
        <title>Improved annotation for the trematode Fasciola hepatica.</title>
        <authorList>
            <person name="Choi Y.-J."/>
            <person name="Martin J."/>
            <person name="Mitreva M."/>
        </authorList>
    </citation>
    <scope>NUCLEOTIDE SEQUENCE [LARGE SCALE GENOMIC DNA]</scope>
</reference>
<dbReference type="EMBL" id="JXXN02002421">
    <property type="protein sequence ID" value="THD22964.1"/>
    <property type="molecule type" value="Genomic_DNA"/>
</dbReference>
<name>A0A4E0R9L9_FASHE</name>
<feature type="region of interest" description="Disordered" evidence="1">
    <location>
        <begin position="1148"/>
        <end position="1168"/>
    </location>
</feature>
<dbReference type="InterPro" id="IPR011989">
    <property type="entry name" value="ARM-like"/>
</dbReference>
<feature type="compositionally biased region" description="Polar residues" evidence="1">
    <location>
        <begin position="724"/>
        <end position="752"/>
    </location>
</feature>
<protein>
    <recommendedName>
        <fullName evidence="2">TOG domain-containing protein</fullName>
    </recommendedName>
</protein>
<dbReference type="GO" id="GO:0008017">
    <property type="term" value="F:microtubule binding"/>
    <property type="evidence" value="ECO:0007669"/>
    <property type="project" value="TreeGrafter"/>
</dbReference>
<feature type="region of interest" description="Disordered" evidence="1">
    <location>
        <begin position="671"/>
        <end position="827"/>
    </location>
</feature>
<keyword evidence="4" id="KW-1185">Reference proteome</keyword>
<feature type="region of interest" description="Disordered" evidence="1">
    <location>
        <begin position="845"/>
        <end position="868"/>
    </location>
</feature>
<feature type="region of interest" description="Disordered" evidence="1">
    <location>
        <begin position="1273"/>
        <end position="1319"/>
    </location>
</feature>
<feature type="domain" description="TOG" evidence="2">
    <location>
        <begin position="1536"/>
        <end position="1852"/>
    </location>
</feature>
<gene>
    <name evidence="3" type="ORF">D915_005979</name>
</gene>
<feature type="compositionally biased region" description="Polar residues" evidence="1">
    <location>
        <begin position="881"/>
        <end position="893"/>
    </location>
</feature>
<evidence type="ECO:0000259" key="2">
    <source>
        <dbReference type="SMART" id="SM01349"/>
    </source>
</evidence>
<feature type="compositionally biased region" description="Polar residues" evidence="1">
    <location>
        <begin position="1488"/>
        <end position="1529"/>
    </location>
</feature>
<feature type="compositionally biased region" description="Low complexity" evidence="1">
    <location>
        <begin position="1863"/>
        <end position="1876"/>
    </location>
</feature>
<accession>A0A4E0R9L9</accession>
<comment type="caution">
    <text evidence="3">The sequence shown here is derived from an EMBL/GenBank/DDBJ whole genome shotgun (WGS) entry which is preliminary data.</text>
</comment>
<dbReference type="PANTHER" id="PTHR21567:SF87">
    <property type="entry name" value="CRESCERIN-LIKE PROTEIN CHE-12"/>
    <property type="match status" value="1"/>
</dbReference>
<feature type="compositionally biased region" description="Polar residues" evidence="1">
    <location>
        <begin position="1382"/>
        <end position="1392"/>
    </location>
</feature>
<dbReference type="Gene3D" id="1.25.10.10">
    <property type="entry name" value="Leucine-rich Repeat Variant"/>
    <property type="match status" value="2"/>
</dbReference>
<feature type="region of interest" description="Disordered" evidence="1">
    <location>
        <begin position="1"/>
        <end position="20"/>
    </location>
</feature>
<dbReference type="PANTHER" id="PTHR21567">
    <property type="entry name" value="CLASP"/>
    <property type="match status" value="1"/>
</dbReference>
<dbReference type="GO" id="GO:0000226">
    <property type="term" value="P:microtubule cytoskeleton organization"/>
    <property type="evidence" value="ECO:0007669"/>
    <property type="project" value="TreeGrafter"/>
</dbReference>
<feature type="region of interest" description="Disordered" evidence="1">
    <location>
        <begin position="1731"/>
        <end position="1775"/>
    </location>
</feature>
<proteinExistence type="predicted"/>
<feature type="compositionally biased region" description="Polar residues" evidence="1">
    <location>
        <begin position="1299"/>
        <end position="1315"/>
    </location>
</feature>
<dbReference type="SMART" id="SM01349">
    <property type="entry name" value="TOG"/>
    <property type="match status" value="1"/>
</dbReference>
<feature type="region of interest" description="Disordered" evidence="1">
    <location>
        <begin position="881"/>
        <end position="986"/>
    </location>
</feature>